<feature type="transmembrane region" description="Helical" evidence="8">
    <location>
        <begin position="68"/>
        <end position="90"/>
    </location>
</feature>
<dbReference type="Pfam" id="PF03591">
    <property type="entry name" value="AzlC"/>
    <property type="match status" value="1"/>
</dbReference>
<dbReference type="InterPro" id="IPR011606">
    <property type="entry name" value="Brnchd-chn_aa_trnsp_permease"/>
</dbReference>
<comment type="similarity">
    <text evidence="2">Belongs to the AzlC family.</text>
</comment>
<evidence type="ECO:0000256" key="4">
    <source>
        <dbReference type="ARBA" id="ARBA00022475"/>
    </source>
</evidence>
<dbReference type="AlphaFoldDB" id="A0A1I4KEA6"/>
<evidence type="ECO:0000256" key="6">
    <source>
        <dbReference type="ARBA" id="ARBA00022989"/>
    </source>
</evidence>
<feature type="transmembrane region" description="Helical" evidence="8">
    <location>
        <begin position="127"/>
        <end position="152"/>
    </location>
</feature>
<feature type="transmembrane region" description="Helical" evidence="8">
    <location>
        <begin position="15"/>
        <end position="34"/>
    </location>
</feature>
<evidence type="ECO:0000256" key="5">
    <source>
        <dbReference type="ARBA" id="ARBA00022692"/>
    </source>
</evidence>
<proteinExistence type="inferred from homology"/>
<evidence type="ECO:0000256" key="3">
    <source>
        <dbReference type="ARBA" id="ARBA00022448"/>
    </source>
</evidence>
<dbReference type="Proteomes" id="UP000199006">
    <property type="component" value="Unassembled WGS sequence"/>
</dbReference>
<evidence type="ECO:0000256" key="1">
    <source>
        <dbReference type="ARBA" id="ARBA00004651"/>
    </source>
</evidence>
<dbReference type="GO" id="GO:0005886">
    <property type="term" value="C:plasma membrane"/>
    <property type="evidence" value="ECO:0007669"/>
    <property type="project" value="UniProtKB-SubCell"/>
</dbReference>
<accession>A0A1I4KEA6</accession>
<organism evidence="9 10">
    <name type="scientific">Halanaerobium salsuginis</name>
    <dbReference type="NCBI Taxonomy" id="29563"/>
    <lineage>
        <taxon>Bacteria</taxon>
        <taxon>Bacillati</taxon>
        <taxon>Bacillota</taxon>
        <taxon>Clostridia</taxon>
        <taxon>Halanaerobiales</taxon>
        <taxon>Halanaerobiaceae</taxon>
        <taxon>Halanaerobium</taxon>
    </lineage>
</organism>
<dbReference type="OrthoDB" id="3177005at2"/>
<evidence type="ECO:0000256" key="2">
    <source>
        <dbReference type="ARBA" id="ARBA00010735"/>
    </source>
</evidence>
<evidence type="ECO:0000256" key="8">
    <source>
        <dbReference type="SAM" id="Phobius"/>
    </source>
</evidence>
<dbReference type="RefSeq" id="WP_089862057.1">
    <property type="nucleotide sequence ID" value="NZ_FOTI01000030.1"/>
</dbReference>
<keyword evidence="6 8" id="KW-1133">Transmembrane helix</keyword>
<dbReference type="PANTHER" id="PTHR34979">
    <property type="entry name" value="INNER MEMBRANE PROTEIN YGAZ"/>
    <property type="match status" value="1"/>
</dbReference>
<dbReference type="EMBL" id="FOTI01000030">
    <property type="protein sequence ID" value="SFL76943.1"/>
    <property type="molecule type" value="Genomic_DNA"/>
</dbReference>
<protein>
    <submittedName>
        <fullName evidence="9">4-azaleucine resistance probable transporter AzlC</fullName>
    </submittedName>
</protein>
<dbReference type="PANTHER" id="PTHR34979:SF1">
    <property type="entry name" value="INNER MEMBRANE PROTEIN YGAZ"/>
    <property type="match status" value="1"/>
</dbReference>
<dbReference type="STRING" id="29563.SAMN02983006_01986"/>
<keyword evidence="5 8" id="KW-0812">Transmembrane</keyword>
<sequence length="235" mass="25564">MNFIDNFKEGLKRGITIALGYIPTAITFGLIASSQAVPAQISILMSALVYAGASQFVALNLIKLDTGIISIILTTFIVNLRHFLMTAALGQRIKDKVDHKWMPLLAFGITDESFSLISLTDNDSLSFGFILGINLIGYLAWVIGTIFGVYLGNVLPEIIQVSMKIALYAMFIGLLVPSMKRSKPVLFVAVLALLISALLNWGPAFLTSLAQGWKIIIITIISSTAGACYFRNEEV</sequence>
<evidence type="ECO:0000256" key="7">
    <source>
        <dbReference type="ARBA" id="ARBA00023136"/>
    </source>
</evidence>
<keyword evidence="3" id="KW-0813">Transport</keyword>
<reference evidence="9 10" key="1">
    <citation type="submission" date="2016-10" db="EMBL/GenBank/DDBJ databases">
        <authorList>
            <person name="de Groot N.N."/>
        </authorList>
    </citation>
    <scope>NUCLEOTIDE SEQUENCE [LARGE SCALE GENOMIC DNA]</scope>
    <source>
        <strain evidence="9 10">ATCC 51327</strain>
    </source>
</reference>
<feature type="transmembrane region" description="Helical" evidence="8">
    <location>
        <begin position="41"/>
        <end position="62"/>
    </location>
</feature>
<gene>
    <name evidence="9" type="ORF">SAMN02983006_01986</name>
</gene>
<evidence type="ECO:0000313" key="9">
    <source>
        <dbReference type="EMBL" id="SFL76943.1"/>
    </source>
</evidence>
<evidence type="ECO:0000313" key="10">
    <source>
        <dbReference type="Proteomes" id="UP000199006"/>
    </source>
</evidence>
<feature type="transmembrane region" description="Helical" evidence="8">
    <location>
        <begin position="212"/>
        <end position="230"/>
    </location>
</feature>
<feature type="transmembrane region" description="Helical" evidence="8">
    <location>
        <begin position="158"/>
        <end position="176"/>
    </location>
</feature>
<feature type="transmembrane region" description="Helical" evidence="8">
    <location>
        <begin position="185"/>
        <end position="206"/>
    </location>
</feature>
<keyword evidence="4" id="KW-1003">Cell membrane</keyword>
<name>A0A1I4KEA6_9FIRM</name>
<keyword evidence="7 8" id="KW-0472">Membrane</keyword>
<keyword evidence="10" id="KW-1185">Reference proteome</keyword>
<comment type="subcellular location">
    <subcellularLocation>
        <location evidence="1">Cell membrane</location>
        <topology evidence="1">Multi-pass membrane protein</topology>
    </subcellularLocation>
</comment>
<dbReference type="GO" id="GO:1903785">
    <property type="term" value="P:L-valine transmembrane transport"/>
    <property type="evidence" value="ECO:0007669"/>
    <property type="project" value="TreeGrafter"/>
</dbReference>